<keyword evidence="1" id="KW-1133">Transmembrane helix</keyword>
<evidence type="ECO:0000256" key="1">
    <source>
        <dbReference type="SAM" id="Phobius"/>
    </source>
</evidence>
<gene>
    <name evidence="2" type="ORF">OG913_04960</name>
</gene>
<evidence type="ECO:0000313" key="2">
    <source>
        <dbReference type="EMBL" id="WUP76375.1"/>
    </source>
</evidence>
<dbReference type="Proteomes" id="UP001432011">
    <property type="component" value="Chromosome"/>
</dbReference>
<reference evidence="2" key="1">
    <citation type="submission" date="2022-10" db="EMBL/GenBank/DDBJ databases">
        <title>The complete genomes of actinobacterial strains from the NBC collection.</title>
        <authorList>
            <person name="Joergensen T.S."/>
            <person name="Alvarez Arevalo M."/>
            <person name="Sterndorff E.B."/>
            <person name="Faurdal D."/>
            <person name="Vuksanovic O."/>
            <person name="Mourched A.-S."/>
            <person name="Charusanti P."/>
            <person name="Shaw S."/>
            <person name="Blin K."/>
            <person name="Weber T."/>
        </authorList>
    </citation>
    <scope>NUCLEOTIDE SEQUENCE</scope>
    <source>
        <strain evidence="2">NBC_00254</strain>
    </source>
</reference>
<keyword evidence="1" id="KW-0812">Transmembrane</keyword>
<sequence>MPTKNRSQGAPALLAALAVLRAVGTLLVAMVAVAAFAVPAGADTTWSVVPANADGPDGRTAIDIELPAGQQVTEHIAVINRSTQPVDFAIDANDGYLTTKGYFDMRPPEATPVDGGAWITVPEKVTIAAGATTVVPITVAIPQNATPGDHPAGVTASVDAVSGQVRVHNRVGVRVNIRVTGTFAAKIAVSNIQTAYTWSWNPFTPGTVEVTYTLANTGNVRLAPDSRIQTSTLAGDNTWDDTSEARAREIMPGGSRTFTARITGTWPLGPIGTTIWAIPSPAGKPLPGVTAERVAIDTTIWAIPWPQLTLLALLALAVLALRLTSTRRRRRIEKLILLNSRGTPLGT</sequence>
<dbReference type="RefSeq" id="WP_328709840.1">
    <property type="nucleotide sequence ID" value="NZ_CP108085.1"/>
</dbReference>
<keyword evidence="3" id="KW-1185">Reference proteome</keyword>
<dbReference type="EMBL" id="CP108085">
    <property type="protein sequence ID" value="WUP76375.1"/>
    <property type="molecule type" value="Genomic_DNA"/>
</dbReference>
<name>A0ABZ1STN5_9ACTN</name>
<keyword evidence="1" id="KW-0472">Membrane</keyword>
<proteinExistence type="predicted"/>
<protein>
    <recommendedName>
        <fullName evidence="4">DUF916 domain-containing protein</fullName>
    </recommendedName>
</protein>
<feature type="transmembrane region" description="Helical" evidence="1">
    <location>
        <begin position="305"/>
        <end position="324"/>
    </location>
</feature>
<evidence type="ECO:0008006" key="4">
    <source>
        <dbReference type="Google" id="ProtNLM"/>
    </source>
</evidence>
<organism evidence="2 3">
    <name type="scientific">Microbispora hainanensis</name>
    <dbReference type="NCBI Taxonomy" id="568844"/>
    <lineage>
        <taxon>Bacteria</taxon>
        <taxon>Bacillati</taxon>
        <taxon>Actinomycetota</taxon>
        <taxon>Actinomycetes</taxon>
        <taxon>Streptosporangiales</taxon>
        <taxon>Streptosporangiaceae</taxon>
        <taxon>Microbispora</taxon>
    </lineage>
</organism>
<evidence type="ECO:0000313" key="3">
    <source>
        <dbReference type="Proteomes" id="UP001432011"/>
    </source>
</evidence>
<accession>A0ABZ1STN5</accession>